<proteinExistence type="predicted"/>
<keyword evidence="3" id="KW-1185">Reference proteome</keyword>
<dbReference type="EMBL" id="FN649760">
    <property type="protein sequence ID" value="CBJ29915.1"/>
    <property type="molecule type" value="Genomic_DNA"/>
</dbReference>
<evidence type="ECO:0000313" key="3">
    <source>
        <dbReference type="Proteomes" id="UP000002630"/>
    </source>
</evidence>
<name>D7FM97_ECTSI</name>
<sequence>MVIVSTEKVPGDPAELHQLMFKKNLTSSKDTSAFKKPKRKVDDGSAKRERRRLKRLAKRQKTASLVR</sequence>
<reference evidence="2 3" key="1">
    <citation type="journal article" date="2010" name="Nature">
        <title>The Ectocarpus genome and the independent evolution of multicellularity in brown algae.</title>
        <authorList>
            <person name="Cock J.M."/>
            <person name="Sterck L."/>
            <person name="Rouze P."/>
            <person name="Scornet D."/>
            <person name="Allen A.E."/>
            <person name="Amoutzias G."/>
            <person name="Anthouard V."/>
            <person name="Artiguenave F."/>
            <person name="Aury J.M."/>
            <person name="Badger J.H."/>
            <person name="Beszteri B."/>
            <person name="Billiau K."/>
            <person name="Bonnet E."/>
            <person name="Bothwell J.H."/>
            <person name="Bowler C."/>
            <person name="Boyen C."/>
            <person name="Brownlee C."/>
            <person name="Carrano C.J."/>
            <person name="Charrier B."/>
            <person name="Cho G.Y."/>
            <person name="Coelho S.M."/>
            <person name="Collen J."/>
            <person name="Corre E."/>
            <person name="Da Silva C."/>
            <person name="Delage L."/>
            <person name="Delaroque N."/>
            <person name="Dittami S.M."/>
            <person name="Doulbeau S."/>
            <person name="Elias M."/>
            <person name="Farnham G."/>
            <person name="Gachon C.M."/>
            <person name="Gschloessl B."/>
            <person name="Heesch S."/>
            <person name="Jabbari K."/>
            <person name="Jubin C."/>
            <person name="Kawai H."/>
            <person name="Kimura K."/>
            <person name="Kloareg B."/>
            <person name="Kupper F.C."/>
            <person name="Lang D."/>
            <person name="Le Bail A."/>
            <person name="Leblanc C."/>
            <person name="Lerouge P."/>
            <person name="Lohr M."/>
            <person name="Lopez P.J."/>
            <person name="Martens C."/>
            <person name="Maumus F."/>
            <person name="Michel G."/>
            <person name="Miranda-Saavedra D."/>
            <person name="Morales J."/>
            <person name="Moreau H."/>
            <person name="Motomura T."/>
            <person name="Nagasato C."/>
            <person name="Napoli C.A."/>
            <person name="Nelson D.R."/>
            <person name="Nyvall-Collen P."/>
            <person name="Peters A.F."/>
            <person name="Pommier C."/>
            <person name="Potin P."/>
            <person name="Poulain J."/>
            <person name="Quesneville H."/>
            <person name="Read B."/>
            <person name="Rensing S.A."/>
            <person name="Ritter A."/>
            <person name="Rousvoal S."/>
            <person name="Samanta M."/>
            <person name="Samson G."/>
            <person name="Schroeder D.C."/>
            <person name="Segurens B."/>
            <person name="Strittmatter M."/>
            <person name="Tonon T."/>
            <person name="Tregear J.W."/>
            <person name="Valentin K."/>
            <person name="von Dassow P."/>
            <person name="Yamagishi T."/>
            <person name="Van de Peer Y."/>
            <person name="Wincker P."/>
        </authorList>
    </citation>
    <scope>NUCLEOTIDE SEQUENCE [LARGE SCALE GENOMIC DNA]</scope>
    <source>
        <strain evidence="3">Ec32 / CCAP1310/4</strain>
    </source>
</reference>
<organism evidence="2 3">
    <name type="scientific">Ectocarpus siliculosus</name>
    <name type="common">Brown alga</name>
    <name type="synonym">Conferva siliculosa</name>
    <dbReference type="NCBI Taxonomy" id="2880"/>
    <lineage>
        <taxon>Eukaryota</taxon>
        <taxon>Sar</taxon>
        <taxon>Stramenopiles</taxon>
        <taxon>Ochrophyta</taxon>
        <taxon>PX clade</taxon>
        <taxon>Phaeophyceae</taxon>
        <taxon>Ectocarpales</taxon>
        <taxon>Ectocarpaceae</taxon>
        <taxon>Ectocarpus</taxon>
    </lineage>
</organism>
<gene>
    <name evidence="2" type="ORF">Esi_0166_0001</name>
</gene>
<protein>
    <submittedName>
        <fullName evidence="2">Uncharacterized protein</fullName>
    </submittedName>
</protein>
<dbReference type="AlphaFoldDB" id="D7FM97"/>
<feature type="compositionally biased region" description="Basic residues" evidence="1">
    <location>
        <begin position="48"/>
        <end position="61"/>
    </location>
</feature>
<evidence type="ECO:0000256" key="1">
    <source>
        <dbReference type="SAM" id="MobiDB-lite"/>
    </source>
</evidence>
<accession>D7FM97</accession>
<dbReference type="Proteomes" id="UP000002630">
    <property type="component" value="Unassembled WGS sequence"/>
</dbReference>
<evidence type="ECO:0000313" key="2">
    <source>
        <dbReference type="EMBL" id="CBJ29915.1"/>
    </source>
</evidence>
<feature type="region of interest" description="Disordered" evidence="1">
    <location>
        <begin position="28"/>
        <end position="67"/>
    </location>
</feature>
<dbReference type="InParanoid" id="D7FM97"/>